<feature type="compositionally biased region" description="Low complexity" evidence="1">
    <location>
        <begin position="104"/>
        <end position="114"/>
    </location>
</feature>
<protein>
    <submittedName>
        <fullName evidence="3">NAD(P)H-binding protein</fullName>
    </submittedName>
</protein>
<proteinExistence type="predicted"/>
<dbReference type="OrthoDB" id="4414717at2"/>
<reference evidence="3 4" key="1">
    <citation type="submission" date="2019-09" db="EMBL/GenBank/DDBJ databases">
        <title>Goodfellowia gen. nov., a new genus of the Pseudonocardineae related to Actinoalloteichus, containing Goodfellowia coeruleoviolacea gen. nov., comb. nov. gen. nov., comb. nov.</title>
        <authorList>
            <person name="Labeda D."/>
        </authorList>
    </citation>
    <scope>NUCLEOTIDE SEQUENCE [LARGE SCALE GENOMIC DNA]</scope>
    <source>
        <strain evidence="3 4">AN110305</strain>
    </source>
</reference>
<dbReference type="PANTHER" id="PTHR43781">
    <property type="entry name" value="SACCHAROPINE DEHYDROGENASE"/>
    <property type="match status" value="1"/>
</dbReference>
<dbReference type="SUPFAM" id="SSF51735">
    <property type="entry name" value="NAD(P)-binding Rossmann-fold domains"/>
    <property type="match status" value="1"/>
</dbReference>
<feature type="compositionally biased region" description="Low complexity" evidence="1">
    <location>
        <begin position="1"/>
        <end position="27"/>
    </location>
</feature>
<feature type="compositionally biased region" description="Low complexity" evidence="1">
    <location>
        <begin position="76"/>
        <end position="88"/>
    </location>
</feature>
<gene>
    <name evidence="3" type="ORF">F0L68_04395</name>
</gene>
<evidence type="ECO:0000313" key="3">
    <source>
        <dbReference type="EMBL" id="KAA2265803.1"/>
    </source>
</evidence>
<evidence type="ECO:0000313" key="4">
    <source>
        <dbReference type="Proteomes" id="UP000323454"/>
    </source>
</evidence>
<organism evidence="3 4">
    <name type="scientific">Solihabitans fulvus</name>
    <dbReference type="NCBI Taxonomy" id="1892852"/>
    <lineage>
        <taxon>Bacteria</taxon>
        <taxon>Bacillati</taxon>
        <taxon>Actinomycetota</taxon>
        <taxon>Actinomycetes</taxon>
        <taxon>Pseudonocardiales</taxon>
        <taxon>Pseudonocardiaceae</taxon>
        <taxon>Solihabitans</taxon>
    </lineage>
</organism>
<keyword evidence="4" id="KW-1185">Reference proteome</keyword>
<name>A0A5B2XQV3_9PSEU</name>
<dbReference type="PANTHER" id="PTHR43781:SF1">
    <property type="entry name" value="SACCHAROPINE DEHYDROGENASE"/>
    <property type="match status" value="1"/>
</dbReference>
<feature type="compositionally biased region" description="Low complexity" evidence="1">
    <location>
        <begin position="148"/>
        <end position="162"/>
    </location>
</feature>
<reference evidence="3 4" key="2">
    <citation type="submission" date="2019-09" db="EMBL/GenBank/DDBJ databases">
        <authorList>
            <person name="Jin C."/>
        </authorList>
    </citation>
    <scope>NUCLEOTIDE SEQUENCE [LARGE SCALE GENOMIC DNA]</scope>
    <source>
        <strain evidence="3 4">AN110305</strain>
    </source>
</reference>
<dbReference type="InterPro" id="IPR001509">
    <property type="entry name" value="Epimerase_deHydtase"/>
</dbReference>
<feature type="compositionally biased region" description="Basic residues" evidence="1">
    <location>
        <begin position="163"/>
        <end position="181"/>
    </location>
</feature>
<dbReference type="AlphaFoldDB" id="A0A5B2XQV3"/>
<feature type="compositionally biased region" description="Basic residues" evidence="1">
    <location>
        <begin position="89"/>
        <end position="103"/>
    </location>
</feature>
<comment type="caution">
    <text evidence="3">The sequence shown here is derived from an EMBL/GenBank/DDBJ whole genome shotgun (WGS) entry which is preliminary data.</text>
</comment>
<feature type="compositionally biased region" description="Basic and acidic residues" evidence="1">
    <location>
        <begin position="249"/>
        <end position="271"/>
    </location>
</feature>
<dbReference type="Pfam" id="PF01370">
    <property type="entry name" value="Epimerase"/>
    <property type="match status" value="1"/>
</dbReference>
<dbReference type="InterPro" id="IPR036291">
    <property type="entry name" value="NAD(P)-bd_dom_sf"/>
</dbReference>
<feature type="domain" description="NAD-dependent epimerase/dehydratase" evidence="2">
    <location>
        <begin position="307"/>
        <end position="386"/>
    </location>
</feature>
<sequence>MAADAAGGADRPGAELLRARRGLAAGRPARRGDPGARARGGRHLLRRHASADPAKLHGGLAGGQDGIGPRPLWRTAGAGPAVLAGAARAGHRHGGRGARRHRNAGGIPAAAGTARRGGTGRPGGRRPGPLPRHGPHRVAGPGRRRVHPGAARGRPRPAATGRPRVRRDPRRRARPPAHRGRGAGGAAGGGRDRTARAKRRWRRAEPAAPGVRGRAARGRGAGRRARGVPAQHGRRRAAAAALRRRHHAGSAEDRRAAADRVLGRDLPWRPGDRRRRRHGGRLPSGGDPSAGRAARRRAVTDRPLIGVLGAAGAVGGALVETLAARGLGRLRLGTRRPGPARQLGAGVELASVDLARPESLRRFCDGCAVVANCVGPVAGPPAEVAEAVLRAGAGYVDAGGDEPLRARLAALPGTAVIGAGVRPGLSGLLPRWLARTADPSRDTALVLTGYLATTDRMTRGAAAEFLLDLAEGDGEPGALWRSGARVPRALEPEHGTLPFFAGAIIAYPYLSAEIERVARSIPLAEVRWYQVFEAGGRMLATLSRLQEALRQGARPADLAGELTRAVDAEMFGRKSAQQLVFELAGPAGGQVAVLHASSTYRLTATVTALAVAALLAGTLPVGAYFAAEALDSEAVAGLPGQPGVAGLNLLDGSLADYRRVEEGAL</sequence>
<dbReference type="Proteomes" id="UP000323454">
    <property type="component" value="Unassembled WGS sequence"/>
</dbReference>
<feature type="region of interest" description="Disordered" evidence="1">
    <location>
        <begin position="1"/>
        <end position="295"/>
    </location>
</feature>
<feature type="compositionally biased region" description="Gly residues" evidence="1">
    <location>
        <begin position="115"/>
        <end position="126"/>
    </location>
</feature>
<feature type="compositionally biased region" description="Basic residues" evidence="1">
    <location>
        <begin position="39"/>
        <end position="48"/>
    </location>
</feature>
<evidence type="ECO:0000256" key="1">
    <source>
        <dbReference type="SAM" id="MobiDB-lite"/>
    </source>
</evidence>
<evidence type="ECO:0000259" key="2">
    <source>
        <dbReference type="Pfam" id="PF01370"/>
    </source>
</evidence>
<dbReference type="EMBL" id="VUOB01000005">
    <property type="protein sequence ID" value="KAA2265803.1"/>
    <property type="molecule type" value="Genomic_DNA"/>
</dbReference>
<accession>A0A5B2XQV3</accession>
<feature type="compositionally biased region" description="Basic residues" evidence="1">
    <location>
        <begin position="214"/>
        <end position="248"/>
    </location>
</feature>
<dbReference type="Gene3D" id="3.40.50.720">
    <property type="entry name" value="NAD(P)-binding Rossmann-like Domain"/>
    <property type="match status" value="1"/>
</dbReference>